<accession>A0A1X2IMY1</accession>
<dbReference type="Pfam" id="PF08238">
    <property type="entry name" value="Sel1"/>
    <property type="match status" value="27"/>
</dbReference>
<proteinExistence type="inferred from homology"/>
<dbReference type="STRING" id="90262.A0A1X2IMY1"/>
<dbReference type="SUPFAM" id="SSF81901">
    <property type="entry name" value="HCP-like"/>
    <property type="match status" value="9"/>
</dbReference>
<protein>
    <recommendedName>
        <fullName evidence="5">HCP-like protein</fullName>
    </recommendedName>
</protein>
<evidence type="ECO:0000256" key="1">
    <source>
        <dbReference type="ARBA" id="ARBA00038101"/>
    </source>
</evidence>
<dbReference type="OrthoDB" id="442451at2759"/>
<dbReference type="SMART" id="SM00671">
    <property type="entry name" value="SEL1"/>
    <property type="match status" value="26"/>
</dbReference>
<comment type="similarity">
    <text evidence="1">Belongs to the sel-1 family.</text>
</comment>
<gene>
    <name evidence="3" type="ORF">BCR42DRAFT_217316</name>
</gene>
<sequence length="1944" mass="216957">MGATHSKQCNYKPTTGKHRTRIKSRKRSKLSGSFGRTITKQPKIDSPSTDISPLPASPSVSLPETSLTQSPLLAPSEQHSQQIVHNVLPSIPSTSTSISLPTKRASINNQDNLHSADGKDDDDNDDEITPMRNISTATNYNNIGTDIVNGRSHKRRTGNSSRSTKTPATTGTTRPLSSMSFSTDSGVQSATSSGWTFSGGLFSHIDINTSSTITAITDFSTISRRSMLDLPDDYSNRKLTSPPPYCQPSICITTGESSTSTSQPSTSTNTKVLANDPLPSVLNEKDSLLAQLIRSPSSSFRLFKDAFTTCCATIDKHDAIVSKELIFKTVELWHQQTDDTAAQMWSARCIIEGWGTQADPKLGFTRLKALADHGCWEAYYPLALYYLKGIQTANVATTTNTNPASDTSIIQPVDEVAAHQWFSATVEYEQPVGLLDQDLQAITDVIALAQYRLGSMLFYGLGIPEQPEKGLQWFEKSASLGNRHSQFITGLVYEKGTIVKQDFNKAEKFYRSSADQGFVDAQAALGIYLIDQNQVEQGVYWLKQAILMNNPRALLKLGIMHETGQGVIKDHSLATHYYKVAANQDDAVAHYVLGIHYLLGQILLKQDYHQAGKHLMRSARAGFTPSQRVIGLMYSQGLLATQQDDQQRRKDEKSALVWFRRAASHGDVRALGLVGYCYEFGRGAAVNYDIALQYYQKAARIVSPFQCPALVAVATLLHRMNRHHDALNWYTRASNFDLSHQQITLHDASTTADDSGSFKEIHRAKRAATLMVARYHLHGWTGIKRPSTAFALLSQLTLDNTTDGHAHYWMAACFEEGIFGVCNRDLYKAYHHYYTAAISGDIDAQFQVAFMLSNGKGVEKDRPEAYQWYKKAAEQGHKTALYSLGLYYVKGLDGVTMDLEKASECFKQAAQQGMVTAMVSLASLYRMTVNNIQDMPDGNPTSSYYLEQIVFWYRKAAALGDVGAQRELGIIYNAGLFGITQDHAMALDLLSKASRQEDAQATLLLASYYQHGILVERNDEQAIRLYLYAISLGSPVAHFAVAQLYHLLNQHENAYTQYQLASNHPLLQKTKIGRTSTLMVARYVLSYIADGSSSLDNTQHNTTKLGITHTKAEAFKMLETLAVVDRFESSFYWLADCYFMGNGTTTNYHDALYWFRRSADEINDKDAMFKAAQMYEKGIGTETNHTLAIQYHEMAANLGHTEGQHQMGMAFWHGFYGLAIDLNKAVQWFTKSATHRYGESHWALGQMAYENEDYEMAAAWWQKAVDIGHVISMRLLGMLILHHPLPSSSKTPAANLDIGHALQLLTDASQLGDVESLVLLGQVHQAGMVTSLFQSTLSNHQQSEASCDSQQGETSILNSDGEEELVMNEEEAQVLQRQQEEQELAIRCFEQAASLGHVGAMFLAGQYWHTQQQYAAAFEFYDQAAQCGHTLSRVMRARYQLAGLGGITIQKECGFKELLDCAEKDDCVEAYNSLGQCYEMGLGTEVDTTRAYQWYLRSSETTADSEAMYRIGQLYNEGRLDCPEANTEAAFRWYQLADEASGHVRANYQLGLYYLGTESAGQQQTPRNAMQIPHSNKALAMTHFQNAATRGDNDSMYELGHLYLSGDYIGNNDGLHPSVDCQKHGVHWIALAAQRGSRQAQCELAILYHSGHDLAHVDEDTMVQVIVEQDFEKAYDLFCQAARQGDVTATIYIGTYYEHGIYVAPSVELAKEWYQEAVNPAHSSATHRDDGTNNNDDLENSMLWLAELGLARLWHQEKESVEAYNMFCSAYQHGPPLIDQQTTSSSSHSAMTMCKIMIMRYQLYGWGGVTKNCEKAAQELLQMAETGYFKVFLNVAQCYETGTGLILDHVNAFIWYGRIVAFANSMCNRRADDHSDNTDEEVDDLWDEEGEQDYVLALYKLAEFYRLGYTPNGQKDQEKATSLYYLAADRGSEDARQYVQSFLL</sequence>
<evidence type="ECO:0008006" key="5">
    <source>
        <dbReference type="Google" id="ProtNLM"/>
    </source>
</evidence>
<dbReference type="Proteomes" id="UP000193560">
    <property type="component" value="Unassembled WGS sequence"/>
</dbReference>
<dbReference type="InterPro" id="IPR011990">
    <property type="entry name" value="TPR-like_helical_dom_sf"/>
</dbReference>
<dbReference type="InterPro" id="IPR019734">
    <property type="entry name" value="TPR_rpt"/>
</dbReference>
<feature type="compositionally biased region" description="Basic residues" evidence="2">
    <location>
        <begin position="15"/>
        <end position="29"/>
    </location>
</feature>
<evidence type="ECO:0000313" key="4">
    <source>
        <dbReference type="Proteomes" id="UP000193560"/>
    </source>
</evidence>
<feature type="compositionally biased region" description="Polar residues" evidence="2">
    <location>
        <begin position="1"/>
        <end position="13"/>
    </location>
</feature>
<feature type="region of interest" description="Disordered" evidence="2">
    <location>
        <begin position="104"/>
        <end position="185"/>
    </location>
</feature>
<dbReference type="SMART" id="SM00028">
    <property type="entry name" value="TPR"/>
    <property type="match status" value="6"/>
</dbReference>
<feature type="compositionally biased region" description="Acidic residues" evidence="2">
    <location>
        <begin position="119"/>
        <end position="128"/>
    </location>
</feature>
<feature type="compositionally biased region" description="Low complexity" evidence="2">
    <location>
        <begin position="52"/>
        <end position="63"/>
    </location>
</feature>
<feature type="compositionally biased region" description="Polar residues" evidence="2">
    <location>
        <begin position="30"/>
        <end position="51"/>
    </location>
</feature>
<feature type="compositionally biased region" description="Low complexity" evidence="2">
    <location>
        <begin position="164"/>
        <end position="173"/>
    </location>
</feature>
<dbReference type="InterPro" id="IPR006597">
    <property type="entry name" value="Sel1-like"/>
</dbReference>
<dbReference type="Gene3D" id="1.25.40.10">
    <property type="entry name" value="Tetratricopeptide repeat domain"/>
    <property type="match status" value="6"/>
</dbReference>
<organism evidence="3 4">
    <name type="scientific">Absidia repens</name>
    <dbReference type="NCBI Taxonomy" id="90262"/>
    <lineage>
        <taxon>Eukaryota</taxon>
        <taxon>Fungi</taxon>
        <taxon>Fungi incertae sedis</taxon>
        <taxon>Mucoromycota</taxon>
        <taxon>Mucoromycotina</taxon>
        <taxon>Mucoromycetes</taxon>
        <taxon>Mucorales</taxon>
        <taxon>Cunninghamellaceae</taxon>
        <taxon>Absidia</taxon>
    </lineage>
</organism>
<dbReference type="PANTHER" id="PTHR11102">
    <property type="entry name" value="SEL-1-LIKE PROTEIN"/>
    <property type="match status" value="1"/>
</dbReference>
<feature type="region of interest" description="Disordered" evidence="2">
    <location>
        <begin position="1"/>
        <end position="80"/>
    </location>
</feature>
<name>A0A1X2IMY1_9FUNG</name>
<reference evidence="3 4" key="1">
    <citation type="submission" date="2016-07" db="EMBL/GenBank/DDBJ databases">
        <title>Pervasive Adenine N6-methylation of Active Genes in Fungi.</title>
        <authorList>
            <consortium name="DOE Joint Genome Institute"/>
            <person name="Mondo S.J."/>
            <person name="Dannebaum R.O."/>
            <person name="Kuo R.C."/>
            <person name="Labutti K."/>
            <person name="Haridas S."/>
            <person name="Kuo A."/>
            <person name="Salamov A."/>
            <person name="Ahrendt S.R."/>
            <person name="Lipzen A."/>
            <person name="Sullivan W."/>
            <person name="Andreopoulos W.B."/>
            <person name="Clum A."/>
            <person name="Lindquist E."/>
            <person name="Daum C."/>
            <person name="Ramamoorthy G.K."/>
            <person name="Gryganskyi A."/>
            <person name="Culley D."/>
            <person name="Magnuson J.K."/>
            <person name="James T.Y."/>
            <person name="O'Malley M.A."/>
            <person name="Stajich J.E."/>
            <person name="Spatafora J.W."/>
            <person name="Visel A."/>
            <person name="Grigoriev I.V."/>
        </authorList>
    </citation>
    <scope>NUCLEOTIDE SEQUENCE [LARGE SCALE GENOMIC DNA]</scope>
    <source>
        <strain evidence="3 4">NRRL 1336</strain>
    </source>
</reference>
<feature type="compositionally biased region" description="Polar residues" evidence="2">
    <location>
        <begin position="132"/>
        <end position="144"/>
    </location>
</feature>
<dbReference type="InterPro" id="IPR050767">
    <property type="entry name" value="Sel1_AlgK"/>
</dbReference>
<keyword evidence="4" id="KW-1185">Reference proteome</keyword>
<feature type="compositionally biased region" description="Polar residues" evidence="2">
    <location>
        <begin position="64"/>
        <end position="80"/>
    </location>
</feature>
<comment type="caution">
    <text evidence="3">The sequence shown here is derived from an EMBL/GenBank/DDBJ whole genome shotgun (WGS) entry which is preliminary data.</text>
</comment>
<dbReference type="EMBL" id="MCGE01000007">
    <property type="protein sequence ID" value="ORZ19370.1"/>
    <property type="molecule type" value="Genomic_DNA"/>
</dbReference>
<feature type="compositionally biased region" description="Polar residues" evidence="2">
    <location>
        <begin position="174"/>
        <end position="185"/>
    </location>
</feature>
<evidence type="ECO:0000256" key="2">
    <source>
        <dbReference type="SAM" id="MobiDB-lite"/>
    </source>
</evidence>
<evidence type="ECO:0000313" key="3">
    <source>
        <dbReference type="EMBL" id="ORZ19370.1"/>
    </source>
</evidence>
<dbReference type="PANTHER" id="PTHR11102:SF160">
    <property type="entry name" value="ERAD-ASSOCIATED E3 UBIQUITIN-PROTEIN LIGASE COMPONENT HRD3"/>
    <property type="match status" value="1"/>
</dbReference>